<dbReference type="GO" id="GO:0031514">
    <property type="term" value="C:motile cilium"/>
    <property type="evidence" value="ECO:0007669"/>
    <property type="project" value="TreeGrafter"/>
</dbReference>
<comment type="function">
    <text evidence="13">Microtubule inner protein (MIP) part of the dynein-decorated doublet microtubules (DMTs) in cilia axoneme, which is required for motile cilia beating. May play a role in the control of meiotic division and germ cell differentiation through regulation of pairing and recombination during meiosis. Required for sperm flagella assembly. May play a role in the assembly and function of the outer dynein arm-docking complex (ODA-DC). ODA-DC mediates outer dynein arms (ODA) binding onto the axonemal doublet microtubules.</text>
</comment>
<evidence type="ECO:0000256" key="14">
    <source>
        <dbReference type="SAM" id="Coils"/>
    </source>
</evidence>
<dbReference type="Pfam" id="PF13868">
    <property type="entry name" value="TPH"/>
    <property type="match status" value="1"/>
</dbReference>
<evidence type="ECO:0000256" key="3">
    <source>
        <dbReference type="ARBA" id="ARBA00009158"/>
    </source>
</evidence>
<dbReference type="InterPro" id="IPR026504">
    <property type="entry name" value="MNS1"/>
</dbReference>
<protein>
    <recommendedName>
        <fullName evidence="4">Meiosis-specific nuclear structural protein 1</fullName>
    </recommendedName>
</protein>
<evidence type="ECO:0000256" key="12">
    <source>
        <dbReference type="ARBA" id="ARBA00023273"/>
    </source>
</evidence>
<dbReference type="OrthoDB" id="197839at2759"/>
<evidence type="ECO:0000256" key="4">
    <source>
        <dbReference type="ARBA" id="ARBA00014813"/>
    </source>
</evidence>
<comment type="similarity">
    <text evidence="3">Belongs to the MNS1 family.</text>
</comment>
<feature type="coiled-coil region" evidence="14">
    <location>
        <begin position="64"/>
        <end position="134"/>
    </location>
</feature>
<dbReference type="PANTHER" id="PTHR19265">
    <property type="entry name" value="MEIOSIS-SPECIFIC NUCLEAR STRUCTURAL PROTEIN 1"/>
    <property type="match status" value="1"/>
</dbReference>
<evidence type="ECO:0000256" key="13">
    <source>
        <dbReference type="ARBA" id="ARBA00046114"/>
    </source>
</evidence>
<keyword evidence="5" id="KW-0963">Cytoplasm</keyword>
<evidence type="ECO:0000256" key="5">
    <source>
        <dbReference type="ARBA" id="ARBA00022490"/>
    </source>
</evidence>
<dbReference type="EMBL" id="MRZV01000063">
    <property type="protein sequence ID" value="PIK60233.1"/>
    <property type="molecule type" value="Genomic_DNA"/>
</dbReference>
<evidence type="ECO:0000259" key="15">
    <source>
        <dbReference type="Pfam" id="PF13868"/>
    </source>
</evidence>
<evidence type="ECO:0000256" key="10">
    <source>
        <dbReference type="ARBA" id="ARBA00023242"/>
    </source>
</evidence>
<organism evidence="16 17">
    <name type="scientific">Stichopus japonicus</name>
    <name type="common">Sea cucumber</name>
    <dbReference type="NCBI Taxonomy" id="307972"/>
    <lineage>
        <taxon>Eukaryota</taxon>
        <taxon>Metazoa</taxon>
        <taxon>Echinodermata</taxon>
        <taxon>Eleutherozoa</taxon>
        <taxon>Echinozoa</taxon>
        <taxon>Holothuroidea</taxon>
        <taxon>Aspidochirotacea</taxon>
        <taxon>Aspidochirotida</taxon>
        <taxon>Stichopodidae</taxon>
        <taxon>Apostichopus</taxon>
    </lineage>
</organism>
<dbReference type="STRING" id="307972.A0A2G8LIZ6"/>
<proteinExistence type="inferred from homology"/>
<feature type="coiled-coil region" evidence="14">
    <location>
        <begin position="210"/>
        <end position="242"/>
    </location>
</feature>
<accession>A0A2G8LIZ6</accession>
<keyword evidence="9" id="KW-0206">Cytoskeleton</keyword>
<keyword evidence="8" id="KW-0969">Cilium</keyword>
<dbReference type="GO" id="GO:0044782">
    <property type="term" value="P:cilium organization"/>
    <property type="evidence" value="ECO:0007669"/>
    <property type="project" value="TreeGrafter"/>
</dbReference>
<comment type="caution">
    <text evidence="16">The sequence shown here is derived from an EMBL/GenBank/DDBJ whole genome shotgun (WGS) entry which is preliminary data.</text>
</comment>
<reference evidence="16 17" key="1">
    <citation type="journal article" date="2017" name="PLoS Biol.">
        <title>The sea cucumber genome provides insights into morphological evolution and visceral regeneration.</title>
        <authorList>
            <person name="Zhang X."/>
            <person name="Sun L."/>
            <person name="Yuan J."/>
            <person name="Sun Y."/>
            <person name="Gao Y."/>
            <person name="Zhang L."/>
            <person name="Li S."/>
            <person name="Dai H."/>
            <person name="Hamel J.F."/>
            <person name="Liu C."/>
            <person name="Yu Y."/>
            <person name="Liu S."/>
            <person name="Lin W."/>
            <person name="Guo K."/>
            <person name="Jin S."/>
            <person name="Xu P."/>
            <person name="Storey K.B."/>
            <person name="Huan P."/>
            <person name="Zhang T."/>
            <person name="Zhou Y."/>
            <person name="Zhang J."/>
            <person name="Lin C."/>
            <person name="Li X."/>
            <person name="Xing L."/>
            <person name="Huo D."/>
            <person name="Sun M."/>
            <person name="Wang L."/>
            <person name="Mercier A."/>
            <person name="Li F."/>
            <person name="Yang H."/>
            <person name="Xiang J."/>
        </authorList>
    </citation>
    <scope>NUCLEOTIDE SEQUENCE [LARGE SCALE GENOMIC DNA]</scope>
    <source>
        <strain evidence="16">Shaxun</strain>
        <tissue evidence="16">Muscle</tissue>
    </source>
</reference>
<comment type="subcellular location">
    <subcellularLocation>
        <location evidence="2">Cytoplasm</location>
        <location evidence="2">Cytoskeleton</location>
        <location evidence="2">Flagellum axoneme</location>
    </subcellularLocation>
    <subcellularLocation>
        <location evidence="1">Nucleus</location>
    </subcellularLocation>
</comment>
<keyword evidence="6" id="KW-0282">Flagellum</keyword>
<evidence type="ECO:0000256" key="1">
    <source>
        <dbReference type="ARBA" id="ARBA00004123"/>
    </source>
</evidence>
<dbReference type="GO" id="GO:0005634">
    <property type="term" value="C:nucleus"/>
    <property type="evidence" value="ECO:0007669"/>
    <property type="project" value="UniProtKB-SubCell"/>
</dbReference>
<keyword evidence="10" id="KW-0539">Nucleus</keyword>
<evidence type="ECO:0000313" key="16">
    <source>
        <dbReference type="EMBL" id="PIK60233.1"/>
    </source>
</evidence>
<evidence type="ECO:0000313" key="17">
    <source>
        <dbReference type="Proteomes" id="UP000230750"/>
    </source>
</evidence>
<dbReference type="GO" id="GO:0051321">
    <property type="term" value="P:meiotic cell cycle"/>
    <property type="evidence" value="ECO:0007669"/>
    <property type="project" value="UniProtKB-KW"/>
</dbReference>
<evidence type="ECO:0000256" key="6">
    <source>
        <dbReference type="ARBA" id="ARBA00022846"/>
    </source>
</evidence>
<evidence type="ECO:0000256" key="8">
    <source>
        <dbReference type="ARBA" id="ARBA00023069"/>
    </source>
</evidence>
<dbReference type="AlphaFoldDB" id="A0A2G8LIZ6"/>
<keyword evidence="11" id="KW-0469">Meiosis</keyword>
<evidence type="ECO:0000256" key="7">
    <source>
        <dbReference type="ARBA" id="ARBA00023054"/>
    </source>
</evidence>
<evidence type="ECO:0000256" key="2">
    <source>
        <dbReference type="ARBA" id="ARBA00004611"/>
    </source>
</evidence>
<dbReference type="InterPro" id="IPR043597">
    <property type="entry name" value="TPH_dom"/>
</dbReference>
<sequence length="361" mass="44484">MVLFRRTKGNWNLLSNINTGLMERELYYEKQAATKRFIDESSIAREEWKLREKARLEEENHQILKFAQMQQAREEDRMENQKLKEELKTKVQQNLTEDIRKKQEFEDEMERVRQELYLEEQEEAERQKEMAEIERRIRQRLELQQTYQQQLQLKEYRRQAELKEEEEFKQQMLSKFAEDDRIEQMNAQKRRMKQQEHRRAVEQLIDDRRAQFANDRARELQEREEQEALERLRLQIIEEERKDSCKNTPLNYLVIFLRLRHKSFQQNIFQDMLLPGHQTVNSGVIRDQSDLELFDDDFKKRYTRDRRTFLRKEIGNNLLNQLHLLRLSDQVNLLYRCLLTNSMRELYFPFVKYQSSSDVRH</sequence>
<keyword evidence="17" id="KW-1185">Reference proteome</keyword>
<gene>
    <name evidence="16" type="ORF">BSL78_02861</name>
</gene>
<dbReference type="PANTHER" id="PTHR19265:SF0">
    <property type="entry name" value="MEIOSIS-SPECIFIC NUCLEAR STRUCTURAL PROTEIN 1"/>
    <property type="match status" value="1"/>
</dbReference>
<keyword evidence="7 14" id="KW-0175">Coiled coil</keyword>
<evidence type="ECO:0000256" key="11">
    <source>
        <dbReference type="ARBA" id="ARBA00023254"/>
    </source>
</evidence>
<dbReference type="Proteomes" id="UP000230750">
    <property type="component" value="Unassembled WGS sequence"/>
</dbReference>
<keyword evidence="12" id="KW-0966">Cell projection</keyword>
<name>A0A2G8LIZ6_STIJA</name>
<feature type="domain" description="Trichohyalin-plectin-homology" evidence="15">
    <location>
        <begin position="22"/>
        <end position="246"/>
    </location>
</feature>
<evidence type="ECO:0000256" key="9">
    <source>
        <dbReference type="ARBA" id="ARBA00023212"/>
    </source>
</evidence>